<dbReference type="GO" id="GO:0003824">
    <property type="term" value="F:catalytic activity"/>
    <property type="evidence" value="ECO:0007669"/>
    <property type="project" value="InterPro"/>
</dbReference>
<reference evidence="1 2" key="2">
    <citation type="journal article" date="2008" name="Nature">
        <title>The Phaeodactylum genome reveals the evolutionary history of diatom genomes.</title>
        <authorList>
            <person name="Bowler C."/>
            <person name="Allen A.E."/>
            <person name="Badger J.H."/>
            <person name="Grimwood J."/>
            <person name="Jabbari K."/>
            <person name="Kuo A."/>
            <person name="Maheswari U."/>
            <person name="Martens C."/>
            <person name="Maumus F."/>
            <person name="Otillar R.P."/>
            <person name="Rayko E."/>
            <person name="Salamov A."/>
            <person name="Vandepoele K."/>
            <person name="Beszteri B."/>
            <person name="Gruber A."/>
            <person name="Heijde M."/>
            <person name="Katinka M."/>
            <person name="Mock T."/>
            <person name="Valentin K."/>
            <person name="Verret F."/>
            <person name="Berges J.A."/>
            <person name="Brownlee C."/>
            <person name="Cadoret J.P."/>
            <person name="Chiovitti A."/>
            <person name="Choi C.J."/>
            <person name="Coesel S."/>
            <person name="De Martino A."/>
            <person name="Detter J.C."/>
            <person name="Durkin C."/>
            <person name="Falciatore A."/>
            <person name="Fournet J."/>
            <person name="Haruta M."/>
            <person name="Huysman M.J."/>
            <person name="Jenkins B.D."/>
            <person name="Jiroutova K."/>
            <person name="Jorgensen R.E."/>
            <person name="Joubert Y."/>
            <person name="Kaplan A."/>
            <person name="Kroger N."/>
            <person name="Kroth P.G."/>
            <person name="La Roche J."/>
            <person name="Lindquist E."/>
            <person name="Lommer M."/>
            <person name="Martin-Jezequel V."/>
            <person name="Lopez P.J."/>
            <person name="Lucas S."/>
            <person name="Mangogna M."/>
            <person name="McGinnis K."/>
            <person name="Medlin L.K."/>
            <person name="Montsant A."/>
            <person name="Oudot-Le Secq M.P."/>
            <person name="Napoli C."/>
            <person name="Obornik M."/>
            <person name="Parker M.S."/>
            <person name="Petit J.L."/>
            <person name="Porcel B.M."/>
            <person name="Poulsen N."/>
            <person name="Robison M."/>
            <person name="Rychlewski L."/>
            <person name="Rynearson T.A."/>
            <person name="Schmutz J."/>
            <person name="Shapiro H."/>
            <person name="Siaut M."/>
            <person name="Stanley M."/>
            <person name="Sussman M.R."/>
            <person name="Taylor A.R."/>
            <person name="Vardi A."/>
            <person name="von Dassow P."/>
            <person name="Vyverman W."/>
            <person name="Willis A."/>
            <person name="Wyrwicz L.S."/>
            <person name="Rokhsar D.S."/>
            <person name="Weissenbach J."/>
            <person name="Armbrust E.V."/>
            <person name="Green B.R."/>
            <person name="Van de Peer Y."/>
            <person name="Grigoriev I.V."/>
        </authorList>
    </citation>
    <scope>NUCLEOTIDE SEQUENCE [LARGE SCALE GENOMIC DNA]</scope>
    <source>
        <strain evidence="1 2">CCMP1335</strain>
    </source>
</reference>
<proteinExistence type="predicted"/>
<dbReference type="GO" id="GO:0006281">
    <property type="term" value="P:DNA repair"/>
    <property type="evidence" value="ECO:0007669"/>
    <property type="project" value="InterPro"/>
</dbReference>
<gene>
    <name evidence="1" type="ORF">THAPSDRAFT_31174</name>
</gene>
<keyword evidence="2" id="KW-1185">Reference proteome</keyword>
<dbReference type="HOGENOM" id="CLU_3038825_0_0_1"/>
<dbReference type="PaxDb" id="35128-Thaps31174"/>
<feature type="non-terminal residue" evidence="1">
    <location>
        <position position="55"/>
    </location>
</feature>
<evidence type="ECO:0000313" key="1">
    <source>
        <dbReference type="EMBL" id="EED96173.1"/>
    </source>
</evidence>
<evidence type="ECO:0000313" key="2">
    <source>
        <dbReference type="Proteomes" id="UP000001449"/>
    </source>
</evidence>
<name>B8BSR0_THAPS</name>
<dbReference type="AlphaFoldDB" id="B8BSR0"/>
<accession>B8BSR0</accession>
<reference evidence="1 2" key="1">
    <citation type="journal article" date="2004" name="Science">
        <title>The genome of the diatom Thalassiosira pseudonana: ecology, evolution, and metabolism.</title>
        <authorList>
            <person name="Armbrust E.V."/>
            <person name="Berges J.A."/>
            <person name="Bowler C."/>
            <person name="Green B.R."/>
            <person name="Martinez D."/>
            <person name="Putnam N.H."/>
            <person name="Zhou S."/>
            <person name="Allen A.E."/>
            <person name="Apt K.E."/>
            <person name="Bechner M."/>
            <person name="Brzezinski M.A."/>
            <person name="Chaal B.K."/>
            <person name="Chiovitti A."/>
            <person name="Davis A.K."/>
            <person name="Demarest M.S."/>
            <person name="Detter J.C."/>
            <person name="Glavina T."/>
            <person name="Goodstein D."/>
            <person name="Hadi M.Z."/>
            <person name="Hellsten U."/>
            <person name="Hildebrand M."/>
            <person name="Jenkins B.D."/>
            <person name="Jurka J."/>
            <person name="Kapitonov V.V."/>
            <person name="Kroger N."/>
            <person name="Lau W.W."/>
            <person name="Lane T.W."/>
            <person name="Larimer F.W."/>
            <person name="Lippmeier J.C."/>
            <person name="Lucas S."/>
            <person name="Medina M."/>
            <person name="Montsant A."/>
            <person name="Obornik M."/>
            <person name="Parker M.S."/>
            <person name="Palenik B."/>
            <person name="Pazour G.J."/>
            <person name="Richardson P.M."/>
            <person name="Rynearson T.A."/>
            <person name="Saito M.A."/>
            <person name="Schwartz D.C."/>
            <person name="Thamatrakoln K."/>
            <person name="Valentin K."/>
            <person name="Vardi A."/>
            <person name="Wilkerson F.P."/>
            <person name="Rokhsar D.S."/>
        </authorList>
    </citation>
    <scope>NUCLEOTIDE SEQUENCE [LARGE SCALE GENOMIC DNA]</scope>
    <source>
        <strain evidence="1 2">CCMP1335</strain>
    </source>
</reference>
<dbReference type="PANTHER" id="PTHR21521">
    <property type="entry name" value="AMUN, ISOFORM A"/>
    <property type="match status" value="1"/>
</dbReference>
<dbReference type="InterPro" id="IPR011257">
    <property type="entry name" value="DNA_glycosylase"/>
</dbReference>
<protein>
    <submittedName>
        <fullName evidence="1">Uncharacterized protein</fullName>
    </submittedName>
</protein>
<dbReference type="RefSeq" id="XP_002286532.1">
    <property type="nucleotide sequence ID" value="XM_002286496.1"/>
</dbReference>
<dbReference type="KEGG" id="tps:THAPSDRAFT_31174"/>
<dbReference type="SUPFAM" id="SSF48150">
    <property type="entry name" value="DNA-glycosylase"/>
    <property type="match status" value="1"/>
</dbReference>
<dbReference type="PANTHER" id="PTHR21521:SF0">
    <property type="entry name" value="AMUN, ISOFORM A"/>
    <property type="match status" value="1"/>
</dbReference>
<dbReference type="GeneID" id="7451530"/>
<dbReference type="InParanoid" id="B8BSR0"/>
<sequence>MSSAMNELCNLNGVGPATASAVLCLHRPDVFAFMDDEVIECLYDGKRGYTMKIYM</sequence>
<dbReference type="Proteomes" id="UP000001449">
    <property type="component" value="Chromosome 1"/>
</dbReference>
<organism evidence="1 2">
    <name type="scientific">Thalassiosira pseudonana</name>
    <name type="common">Marine diatom</name>
    <name type="synonym">Cyclotella nana</name>
    <dbReference type="NCBI Taxonomy" id="35128"/>
    <lineage>
        <taxon>Eukaryota</taxon>
        <taxon>Sar</taxon>
        <taxon>Stramenopiles</taxon>
        <taxon>Ochrophyta</taxon>
        <taxon>Bacillariophyta</taxon>
        <taxon>Coscinodiscophyceae</taxon>
        <taxon>Thalassiosirophycidae</taxon>
        <taxon>Thalassiosirales</taxon>
        <taxon>Thalassiosiraceae</taxon>
        <taxon>Thalassiosira</taxon>
    </lineage>
</organism>
<dbReference type="EMBL" id="CM000638">
    <property type="protein sequence ID" value="EED96173.1"/>
    <property type="molecule type" value="Genomic_DNA"/>
</dbReference>